<comment type="caution">
    <text evidence="3">The sequence shown here is derived from an EMBL/GenBank/DDBJ whole genome shotgun (WGS) entry which is preliminary data.</text>
</comment>
<evidence type="ECO:0000256" key="1">
    <source>
        <dbReference type="SAM" id="Phobius"/>
    </source>
</evidence>
<dbReference type="Proteomes" id="UP000004757">
    <property type="component" value="Unassembled WGS sequence"/>
</dbReference>
<dbReference type="Gene3D" id="3.90.550.10">
    <property type="entry name" value="Spore Coat Polysaccharide Biosynthesis Protein SpsA, Chain A"/>
    <property type="match status" value="1"/>
</dbReference>
<keyword evidence="1" id="KW-0812">Transmembrane</keyword>
<dbReference type="RefSeq" id="WP_005683848.1">
    <property type="nucleotide sequence ID" value="NZ_ADNC01000027.1"/>
</dbReference>
<keyword evidence="1" id="KW-0472">Membrane</keyword>
<dbReference type="Pfam" id="PF00535">
    <property type="entry name" value="Glycos_transf_2"/>
    <property type="match status" value="1"/>
</dbReference>
<accession>D4XX04</accession>
<dbReference type="InterPro" id="IPR001173">
    <property type="entry name" value="Glyco_trans_2-like"/>
</dbReference>
<organism evidence="3 4">
    <name type="scientific">Mycoplasmopsis alligatoris A21JP2</name>
    <dbReference type="NCBI Taxonomy" id="747682"/>
    <lineage>
        <taxon>Bacteria</taxon>
        <taxon>Bacillati</taxon>
        <taxon>Mycoplasmatota</taxon>
        <taxon>Mycoplasmoidales</taxon>
        <taxon>Metamycoplasmataceae</taxon>
        <taxon>Mycoplasmopsis</taxon>
    </lineage>
</organism>
<keyword evidence="3" id="KW-0808">Transferase</keyword>
<name>D4XX04_9BACT</name>
<protein>
    <submittedName>
        <fullName evidence="3">Glycosyltransferase, group 2 family protein</fullName>
        <ecNumber evidence="3">2.4.-.-</ecNumber>
    </submittedName>
</protein>
<keyword evidence="3" id="KW-0328">Glycosyltransferase</keyword>
<proteinExistence type="predicted"/>
<sequence length="340" mass="40513">MKLSIISTLNKDTRDVKTFLRDLYDQENKDFEVIMAINKPPKSKEIIEIIVEYQKKFGTRLKFFVNSKRQSNQSNFASAFNMVKGEYVYITNSDTTIRKHYTEKIIKMISNFPEADIIEFKPRLIGSIRWKPSSRIDENKLIDLNESTEPLAYTYPFIFNKIYKSSVTKKFIKFKPTFSNDSKISLELTYSLLLEAKKYVYVDERIQREYFDIETWINPLNFVASLKALEVTCTNDKRKIMQEFYYFKAYTLQVFLAGLLTGTTIFSFYTMINRKEKTQKRNNRLVEGLDQILEKMWLTNEFKNFRDSNMYMLKNLPEVNVLRRKTPINKWYKILGLLEQ</sequence>
<evidence type="ECO:0000313" key="3">
    <source>
        <dbReference type="EMBL" id="EFF41228.1"/>
    </source>
</evidence>
<dbReference type="EMBL" id="ADNC01000027">
    <property type="protein sequence ID" value="EFF41228.1"/>
    <property type="molecule type" value="Genomic_DNA"/>
</dbReference>
<feature type="transmembrane region" description="Helical" evidence="1">
    <location>
        <begin position="250"/>
        <end position="272"/>
    </location>
</feature>
<reference evidence="3 4" key="1">
    <citation type="submission" date="2010-03" db="EMBL/GenBank/DDBJ databases">
        <authorList>
            <person name="Glass J.I."/>
            <person name="Benders G.A."/>
            <person name="Durkin A.S."/>
            <person name="Farmerie W.G."/>
            <person name="Hlavinka K."/>
            <person name="Hostetler J."/>
            <person name="Jackson J."/>
            <person name="May M.A."/>
            <person name="Miller R.H."/>
            <person name="Paralanov V."/>
            <person name="Radune D."/>
            <person name="Szczypinski B."/>
            <person name="Brown D.R."/>
        </authorList>
    </citation>
    <scope>NUCLEOTIDE SEQUENCE [LARGE SCALE GENOMIC DNA]</scope>
    <source>
        <strain evidence="3 4">A21JP2</strain>
    </source>
</reference>
<feature type="domain" description="Glycosyltransferase 2-like" evidence="2">
    <location>
        <begin position="5"/>
        <end position="135"/>
    </location>
</feature>
<dbReference type="CDD" id="cd00761">
    <property type="entry name" value="Glyco_tranf_GTA_type"/>
    <property type="match status" value="1"/>
</dbReference>
<dbReference type="GO" id="GO:0016757">
    <property type="term" value="F:glycosyltransferase activity"/>
    <property type="evidence" value="ECO:0007669"/>
    <property type="project" value="UniProtKB-KW"/>
</dbReference>
<dbReference type="STRING" id="747682.MALL_0260"/>
<dbReference type="eggNOG" id="COG0463">
    <property type="taxonomic scope" value="Bacteria"/>
</dbReference>
<dbReference type="InterPro" id="IPR029044">
    <property type="entry name" value="Nucleotide-diphossugar_trans"/>
</dbReference>
<gene>
    <name evidence="3" type="ORF">MALL_0260</name>
</gene>
<evidence type="ECO:0000259" key="2">
    <source>
        <dbReference type="Pfam" id="PF00535"/>
    </source>
</evidence>
<keyword evidence="1" id="KW-1133">Transmembrane helix</keyword>
<keyword evidence="4" id="KW-1185">Reference proteome</keyword>
<dbReference type="OrthoDB" id="387866at2"/>
<dbReference type="EC" id="2.4.-.-" evidence="3"/>
<dbReference type="AlphaFoldDB" id="D4XX04"/>
<evidence type="ECO:0000313" key="4">
    <source>
        <dbReference type="Proteomes" id="UP000004757"/>
    </source>
</evidence>
<dbReference type="SUPFAM" id="SSF53448">
    <property type="entry name" value="Nucleotide-diphospho-sugar transferases"/>
    <property type="match status" value="1"/>
</dbReference>